<keyword evidence="1" id="KW-0472">Membrane</keyword>
<sequence>MYQDIPNLTRCCLCFPLRYGLLVWSYIKLVATIFVLGMILIWIPMLIWFLMLGSKGVFIIALYVLYLVILLFDIIFNIAFIVGLHKKNTTLIRIYWRYGIAYALSFIIFFLLVGGFLILENSTPVDTNLFESIAVFSSGVTATLIIHTYIMLLIRSELRKLKSNNNFQFENHVTEPVCVMKEPNEMVTEK</sequence>
<reference evidence="2 3" key="1">
    <citation type="journal article" date="2012" name="BMC Biol.">
        <title>Comprehensive microarray-based analysis for stage-specific larval camouflage pattern-associated genes in the swallowtail butterfly, Papilio xuthus.</title>
        <authorList>
            <person name="Futahashi R."/>
            <person name="Shirataki H."/>
            <person name="Narita T."/>
            <person name="Mita K."/>
            <person name="Fujiwara H."/>
        </authorList>
    </citation>
    <scope>NUCLEOTIDE SEQUENCE</scope>
    <source>
        <tissue evidence="2">Epidermis</tissue>
    </source>
</reference>
<dbReference type="OrthoDB" id="7461624at2759"/>
<evidence type="ECO:0000313" key="3">
    <source>
        <dbReference type="RefSeq" id="XP_013162199.1"/>
    </source>
</evidence>
<gene>
    <name evidence="3" type="primary">LOC106113781</name>
</gene>
<feature type="transmembrane region" description="Helical" evidence="1">
    <location>
        <begin position="94"/>
        <end position="118"/>
    </location>
</feature>
<organism evidence="2">
    <name type="scientific">Papilio xuthus</name>
    <name type="common">Asian swallowtail butterfly</name>
    <dbReference type="NCBI Taxonomy" id="66420"/>
    <lineage>
        <taxon>Eukaryota</taxon>
        <taxon>Metazoa</taxon>
        <taxon>Ecdysozoa</taxon>
        <taxon>Arthropoda</taxon>
        <taxon>Hexapoda</taxon>
        <taxon>Insecta</taxon>
        <taxon>Pterygota</taxon>
        <taxon>Neoptera</taxon>
        <taxon>Endopterygota</taxon>
        <taxon>Lepidoptera</taxon>
        <taxon>Glossata</taxon>
        <taxon>Ditrysia</taxon>
        <taxon>Papilionoidea</taxon>
        <taxon>Papilionidae</taxon>
        <taxon>Papilioninae</taxon>
        <taxon>Papilio</taxon>
    </lineage>
</organism>
<dbReference type="EMBL" id="AK403804">
    <property type="protein sequence ID" value="BAM19948.1"/>
    <property type="molecule type" value="mRNA"/>
</dbReference>
<dbReference type="RefSeq" id="XP_013162199.1">
    <property type="nucleotide sequence ID" value="XM_013306745.1"/>
</dbReference>
<feature type="transmembrane region" description="Helical" evidence="1">
    <location>
        <begin position="133"/>
        <end position="154"/>
    </location>
</feature>
<dbReference type="Proteomes" id="UP000694872">
    <property type="component" value="Unplaced"/>
</dbReference>
<feature type="transmembrane region" description="Helical" evidence="1">
    <location>
        <begin position="57"/>
        <end position="82"/>
    </location>
</feature>
<keyword evidence="1" id="KW-1133">Transmembrane helix</keyword>
<reference evidence="3" key="2">
    <citation type="submission" date="2025-04" db="UniProtKB">
        <authorList>
            <consortium name="RefSeq"/>
        </authorList>
    </citation>
    <scope>IDENTIFICATION</scope>
</reference>
<dbReference type="AlphaFoldDB" id="I4DPV8"/>
<proteinExistence type="evidence at transcript level"/>
<feature type="transmembrane region" description="Helical" evidence="1">
    <location>
        <begin position="26"/>
        <end position="51"/>
    </location>
</feature>
<dbReference type="GeneID" id="106113781"/>
<dbReference type="RefSeq" id="NP_001299756.1">
    <property type="nucleotide sequence ID" value="NM_001312827.1"/>
</dbReference>
<accession>I4DPV8</accession>
<name>I4DPV8_PAPXU</name>
<evidence type="ECO:0000256" key="1">
    <source>
        <dbReference type="SAM" id="Phobius"/>
    </source>
</evidence>
<evidence type="ECO:0000313" key="2">
    <source>
        <dbReference type="EMBL" id="BAM19948.1"/>
    </source>
</evidence>
<keyword evidence="1" id="KW-0812">Transmembrane</keyword>
<dbReference type="KEGG" id="pxu:106113781"/>
<protein>
    <submittedName>
        <fullName evidence="3">Uncharacterized protein LOC106113781</fullName>
    </submittedName>
</protein>